<dbReference type="InterPro" id="IPR036388">
    <property type="entry name" value="WH-like_DNA-bd_sf"/>
</dbReference>
<dbReference type="InterPro" id="IPR036390">
    <property type="entry name" value="WH_DNA-bd_sf"/>
</dbReference>
<evidence type="ECO:0000256" key="2">
    <source>
        <dbReference type="ARBA" id="ARBA00023125"/>
    </source>
</evidence>
<keyword evidence="6" id="KW-1185">Reference proteome</keyword>
<feature type="domain" description="HTH hxlR-type" evidence="4">
    <location>
        <begin position="11"/>
        <end position="108"/>
    </location>
</feature>
<dbReference type="InterPro" id="IPR002577">
    <property type="entry name" value="HTH_HxlR"/>
</dbReference>
<reference evidence="5 6" key="1">
    <citation type="journal article" date="2016" name="Syst. Appl. Microbiol.">
        <title>Pararhizobium polonicum sp. nov. isolated from tumors on stone fruit rootstocks.</title>
        <authorList>
            <person name="Pulawska J."/>
            <person name="Kuzmanovic N."/>
            <person name="Willems A."/>
            <person name="Pothier J.F."/>
        </authorList>
    </citation>
    <scope>NUCLEOTIDE SEQUENCE [LARGE SCALE GENOMIC DNA]</scope>
    <source>
        <strain evidence="5 6">F5.1</strain>
    </source>
</reference>
<proteinExistence type="predicted"/>
<evidence type="ECO:0000313" key="6">
    <source>
        <dbReference type="Proteomes" id="UP000093111"/>
    </source>
</evidence>
<dbReference type="PANTHER" id="PTHR33204">
    <property type="entry name" value="TRANSCRIPTIONAL REGULATOR, MARR FAMILY"/>
    <property type="match status" value="1"/>
</dbReference>
<dbReference type="OrthoDB" id="9782219at2"/>
<dbReference type="EMBL" id="LGLV01000004">
    <property type="protein sequence ID" value="OBZ96993.1"/>
    <property type="molecule type" value="Genomic_DNA"/>
</dbReference>
<dbReference type="PANTHER" id="PTHR33204:SF17">
    <property type="entry name" value="TRANSCRIPTIONAL REGULATORY PROTEIN"/>
    <property type="match status" value="1"/>
</dbReference>
<keyword evidence="3" id="KW-0804">Transcription</keyword>
<dbReference type="PATRIC" id="fig|1612624.7.peg.976"/>
<dbReference type="Pfam" id="PF01638">
    <property type="entry name" value="HxlR"/>
    <property type="match status" value="1"/>
</dbReference>
<name>A0A1C7P6W3_9HYPH</name>
<evidence type="ECO:0000259" key="4">
    <source>
        <dbReference type="PROSITE" id="PS51118"/>
    </source>
</evidence>
<keyword evidence="1" id="KW-0805">Transcription regulation</keyword>
<evidence type="ECO:0000256" key="1">
    <source>
        <dbReference type="ARBA" id="ARBA00023015"/>
    </source>
</evidence>
<sequence>MQRKSFDDMACPIARTLDRVGEWWSILILRDVFFGRTKFDEFQKSTGIAPNILTRRLKSLVEAGLLEKRAYQDRPVRHEYLLTDMGRELQPLLIALSMFGNRHFADRGVTMRITDRETGDVAKPVYVDSLTGKPIDAENFSLTSIRQS</sequence>
<dbReference type="RefSeq" id="WP_068952092.1">
    <property type="nucleotide sequence ID" value="NZ_LGLV01000004.1"/>
</dbReference>
<comment type="caution">
    <text evidence="5">The sequence shown here is derived from an EMBL/GenBank/DDBJ whole genome shotgun (WGS) entry which is preliminary data.</text>
</comment>
<dbReference type="STRING" id="1612624.ADU59_04665"/>
<dbReference type="GO" id="GO:0003677">
    <property type="term" value="F:DNA binding"/>
    <property type="evidence" value="ECO:0007669"/>
    <property type="project" value="UniProtKB-KW"/>
</dbReference>
<evidence type="ECO:0000256" key="3">
    <source>
        <dbReference type="ARBA" id="ARBA00023163"/>
    </source>
</evidence>
<dbReference type="SUPFAM" id="SSF46785">
    <property type="entry name" value="Winged helix' DNA-binding domain"/>
    <property type="match status" value="1"/>
</dbReference>
<dbReference type="AlphaFoldDB" id="A0A1C7P6W3"/>
<accession>A0A1C7P6W3</accession>
<dbReference type="PROSITE" id="PS51118">
    <property type="entry name" value="HTH_HXLR"/>
    <property type="match status" value="1"/>
</dbReference>
<gene>
    <name evidence="5" type="ORF">ADU59_04665</name>
</gene>
<protein>
    <recommendedName>
        <fullName evidence="4">HTH hxlR-type domain-containing protein</fullName>
    </recommendedName>
</protein>
<organism evidence="5 6">
    <name type="scientific">Pararhizobium polonicum</name>
    <dbReference type="NCBI Taxonomy" id="1612624"/>
    <lineage>
        <taxon>Bacteria</taxon>
        <taxon>Pseudomonadati</taxon>
        <taxon>Pseudomonadota</taxon>
        <taxon>Alphaproteobacteria</taxon>
        <taxon>Hyphomicrobiales</taxon>
        <taxon>Rhizobiaceae</taxon>
        <taxon>Rhizobium/Agrobacterium group</taxon>
        <taxon>Pararhizobium</taxon>
    </lineage>
</organism>
<dbReference type="Proteomes" id="UP000093111">
    <property type="component" value="Unassembled WGS sequence"/>
</dbReference>
<dbReference type="Gene3D" id="1.10.10.10">
    <property type="entry name" value="Winged helix-like DNA-binding domain superfamily/Winged helix DNA-binding domain"/>
    <property type="match status" value="1"/>
</dbReference>
<evidence type="ECO:0000313" key="5">
    <source>
        <dbReference type="EMBL" id="OBZ96993.1"/>
    </source>
</evidence>
<keyword evidence="2" id="KW-0238">DNA-binding</keyword>